<dbReference type="GeneID" id="54415316"/>
<reference evidence="4" key="2">
    <citation type="submission" date="2020-04" db="EMBL/GenBank/DDBJ databases">
        <authorList>
            <consortium name="NCBI Genome Project"/>
        </authorList>
    </citation>
    <scope>NUCLEOTIDE SEQUENCE</scope>
    <source>
        <strain evidence="4">CBS 781.70</strain>
    </source>
</reference>
<proteinExistence type="predicted"/>
<name>A0A6G1FQG7_9PEZI</name>
<feature type="region of interest" description="Disordered" evidence="1">
    <location>
        <begin position="1"/>
        <end position="71"/>
    </location>
</feature>
<protein>
    <submittedName>
        <fullName evidence="2 4">Uncharacterized protein</fullName>
    </submittedName>
</protein>
<reference evidence="2 4" key="1">
    <citation type="submission" date="2020-01" db="EMBL/GenBank/DDBJ databases">
        <authorList>
            <consortium name="DOE Joint Genome Institute"/>
            <person name="Haridas S."/>
            <person name="Albert R."/>
            <person name="Binder M."/>
            <person name="Bloem J."/>
            <person name="Labutti K."/>
            <person name="Salamov A."/>
            <person name="Andreopoulos B."/>
            <person name="Baker S.E."/>
            <person name="Barry K."/>
            <person name="Bills G."/>
            <person name="Bluhm B.H."/>
            <person name="Cannon C."/>
            <person name="Castanera R."/>
            <person name="Culley D.E."/>
            <person name="Daum C."/>
            <person name="Ezra D."/>
            <person name="Gonzalez J.B."/>
            <person name="Henrissat B."/>
            <person name="Kuo A."/>
            <person name="Liang C."/>
            <person name="Lipzen A."/>
            <person name="Lutzoni F."/>
            <person name="Magnuson J."/>
            <person name="Mondo S."/>
            <person name="Nolan M."/>
            <person name="Ohm R."/>
            <person name="Pangilinan J."/>
            <person name="Park H.-J."/>
            <person name="Ramirez L."/>
            <person name="Alfaro M."/>
            <person name="Sun H."/>
            <person name="Tritt A."/>
            <person name="Yoshinaga Y."/>
            <person name="Zwiers L.-H."/>
            <person name="Turgeon B.G."/>
            <person name="Goodwin S.B."/>
            <person name="Spatafora J.W."/>
            <person name="Crous P.W."/>
            <person name="Grigoriev I.V."/>
        </authorList>
    </citation>
    <scope>NUCLEOTIDE SEQUENCE</scope>
    <source>
        <strain evidence="2 4">CBS 781.70</strain>
    </source>
</reference>
<dbReference type="RefSeq" id="XP_033529706.1">
    <property type="nucleotide sequence ID" value="XM_033674746.1"/>
</dbReference>
<feature type="compositionally biased region" description="Acidic residues" evidence="1">
    <location>
        <begin position="32"/>
        <end position="46"/>
    </location>
</feature>
<gene>
    <name evidence="2 4" type="ORF">P152DRAFT_256447</name>
</gene>
<sequence length="165" mass="17986">MAQTGSRTNTPGSHLDGEPAVHANPPLPTIEDVGEDDNAEQEDEATPSERISESLGDPQQDNPIAPRVNKTPITAEDHVLYPAEALNGELFKQLMESNRQLSAAMQALTARGSGGDSQGTHLSSFNARMPSAQAKEYHGKSIIEHFSWTLDCENYFAMNRAFFES</sequence>
<accession>A0A6G1FQG7</accession>
<dbReference type="Proteomes" id="UP000504638">
    <property type="component" value="Unplaced"/>
</dbReference>
<evidence type="ECO:0000313" key="4">
    <source>
        <dbReference type="RefSeq" id="XP_033529706.1"/>
    </source>
</evidence>
<dbReference type="AlphaFoldDB" id="A0A6G1FQG7"/>
<evidence type="ECO:0000256" key="1">
    <source>
        <dbReference type="SAM" id="MobiDB-lite"/>
    </source>
</evidence>
<evidence type="ECO:0000313" key="2">
    <source>
        <dbReference type="EMBL" id="KAF1808075.1"/>
    </source>
</evidence>
<dbReference type="EMBL" id="ML975191">
    <property type="protein sequence ID" value="KAF1808075.1"/>
    <property type="molecule type" value="Genomic_DNA"/>
</dbReference>
<evidence type="ECO:0000313" key="3">
    <source>
        <dbReference type="Proteomes" id="UP000504638"/>
    </source>
</evidence>
<keyword evidence="3" id="KW-1185">Reference proteome</keyword>
<feature type="compositionally biased region" description="Polar residues" evidence="1">
    <location>
        <begin position="1"/>
        <end position="12"/>
    </location>
</feature>
<organism evidence="2">
    <name type="scientific">Eremomyces bilateralis CBS 781.70</name>
    <dbReference type="NCBI Taxonomy" id="1392243"/>
    <lineage>
        <taxon>Eukaryota</taxon>
        <taxon>Fungi</taxon>
        <taxon>Dikarya</taxon>
        <taxon>Ascomycota</taxon>
        <taxon>Pezizomycotina</taxon>
        <taxon>Dothideomycetes</taxon>
        <taxon>Dothideomycetes incertae sedis</taxon>
        <taxon>Eremomycetales</taxon>
        <taxon>Eremomycetaceae</taxon>
        <taxon>Eremomyces</taxon>
    </lineage>
</organism>
<reference evidence="4" key="3">
    <citation type="submission" date="2025-04" db="UniProtKB">
        <authorList>
            <consortium name="RefSeq"/>
        </authorList>
    </citation>
    <scope>IDENTIFICATION</scope>
    <source>
        <strain evidence="4">CBS 781.70</strain>
    </source>
</reference>